<accession>A0A0E0GT36</accession>
<evidence type="ECO:0000256" key="1">
    <source>
        <dbReference type="SAM" id="MobiDB-lite"/>
    </source>
</evidence>
<reference evidence="2" key="1">
    <citation type="submission" date="2015-04" db="UniProtKB">
        <authorList>
            <consortium name="EnsemblPlants"/>
        </authorList>
    </citation>
    <scope>IDENTIFICATION</scope>
    <source>
        <strain evidence="2">SL10</strain>
    </source>
</reference>
<dbReference type="Proteomes" id="UP000006591">
    <property type="component" value="Chromosome 3"/>
</dbReference>
<keyword evidence="3" id="KW-1185">Reference proteome</keyword>
<sequence length="102" mass="12082">PTPSWAGKETAKKTLARRRRGARRGKRRRRRRRDWESTARQRRGALPGGGALSSGDRPLRWPPSHRFIRLRRPLCPPRRSLIRRRRCLRRLTSFVSTLFGFL</sequence>
<dbReference type="AlphaFoldDB" id="A0A0E0GT36"/>
<name>A0A0E0GT36_ORYNI</name>
<feature type="compositionally biased region" description="Basic residues" evidence="1">
    <location>
        <begin position="14"/>
        <end position="32"/>
    </location>
</feature>
<evidence type="ECO:0000313" key="3">
    <source>
        <dbReference type="Proteomes" id="UP000006591"/>
    </source>
</evidence>
<feature type="region of interest" description="Disordered" evidence="1">
    <location>
        <begin position="1"/>
        <end position="61"/>
    </location>
</feature>
<dbReference type="EnsemblPlants" id="ONIVA03G34030.1">
    <property type="protein sequence ID" value="ONIVA03G34030.1"/>
    <property type="gene ID" value="ONIVA03G34030"/>
</dbReference>
<reference evidence="2" key="2">
    <citation type="submission" date="2018-04" db="EMBL/GenBank/DDBJ databases">
        <title>OnivRS2 (Oryza nivara Reference Sequence Version 2).</title>
        <authorList>
            <person name="Zhang J."/>
            <person name="Kudrna D."/>
            <person name="Lee S."/>
            <person name="Talag J."/>
            <person name="Rajasekar S."/>
            <person name="Welchert J."/>
            <person name="Hsing Y.-I."/>
            <person name="Wing R.A."/>
        </authorList>
    </citation>
    <scope>NUCLEOTIDE SEQUENCE [LARGE SCALE GENOMIC DNA]</scope>
    <source>
        <strain evidence="2">SL10</strain>
    </source>
</reference>
<dbReference type="Gramene" id="ONIVA03G34030.1">
    <property type="protein sequence ID" value="ONIVA03G34030.1"/>
    <property type="gene ID" value="ONIVA03G34030"/>
</dbReference>
<organism evidence="2">
    <name type="scientific">Oryza nivara</name>
    <name type="common">Indian wild rice</name>
    <name type="synonym">Oryza sativa f. spontanea</name>
    <dbReference type="NCBI Taxonomy" id="4536"/>
    <lineage>
        <taxon>Eukaryota</taxon>
        <taxon>Viridiplantae</taxon>
        <taxon>Streptophyta</taxon>
        <taxon>Embryophyta</taxon>
        <taxon>Tracheophyta</taxon>
        <taxon>Spermatophyta</taxon>
        <taxon>Magnoliopsida</taxon>
        <taxon>Liliopsida</taxon>
        <taxon>Poales</taxon>
        <taxon>Poaceae</taxon>
        <taxon>BOP clade</taxon>
        <taxon>Oryzoideae</taxon>
        <taxon>Oryzeae</taxon>
        <taxon>Oryzinae</taxon>
        <taxon>Oryza</taxon>
    </lineage>
</organism>
<protein>
    <submittedName>
        <fullName evidence="2">Uncharacterized protein</fullName>
    </submittedName>
</protein>
<proteinExistence type="predicted"/>
<dbReference type="HOGENOM" id="CLU_2284682_0_0_1"/>
<evidence type="ECO:0000313" key="2">
    <source>
        <dbReference type="EnsemblPlants" id="ONIVA03G34030.1"/>
    </source>
</evidence>